<accession>A0ABR2LS97</accession>
<gene>
    <name evidence="1" type="ORF">KSP40_PGU012773</name>
</gene>
<evidence type="ECO:0000313" key="2">
    <source>
        <dbReference type="Proteomes" id="UP001412067"/>
    </source>
</evidence>
<reference evidence="1 2" key="1">
    <citation type="journal article" date="2022" name="Nat. Plants">
        <title>Genomes of leafy and leafless Platanthera orchids illuminate the evolution of mycoheterotrophy.</title>
        <authorList>
            <person name="Li M.H."/>
            <person name="Liu K.W."/>
            <person name="Li Z."/>
            <person name="Lu H.C."/>
            <person name="Ye Q.L."/>
            <person name="Zhang D."/>
            <person name="Wang J.Y."/>
            <person name="Li Y.F."/>
            <person name="Zhong Z.M."/>
            <person name="Liu X."/>
            <person name="Yu X."/>
            <person name="Liu D.K."/>
            <person name="Tu X.D."/>
            <person name="Liu B."/>
            <person name="Hao Y."/>
            <person name="Liao X.Y."/>
            <person name="Jiang Y.T."/>
            <person name="Sun W.H."/>
            <person name="Chen J."/>
            <person name="Chen Y.Q."/>
            <person name="Ai Y."/>
            <person name="Zhai J.W."/>
            <person name="Wu S.S."/>
            <person name="Zhou Z."/>
            <person name="Hsiao Y.Y."/>
            <person name="Wu W.L."/>
            <person name="Chen Y.Y."/>
            <person name="Lin Y.F."/>
            <person name="Hsu J.L."/>
            <person name="Li C.Y."/>
            <person name="Wang Z.W."/>
            <person name="Zhao X."/>
            <person name="Zhong W.Y."/>
            <person name="Ma X.K."/>
            <person name="Ma L."/>
            <person name="Huang J."/>
            <person name="Chen G.Z."/>
            <person name="Huang M.Z."/>
            <person name="Huang L."/>
            <person name="Peng D.H."/>
            <person name="Luo Y.B."/>
            <person name="Zou S.Q."/>
            <person name="Chen S.P."/>
            <person name="Lan S."/>
            <person name="Tsai W.C."/>
            <person name="Van de Peer Y."/>
            <person name="Liu Z.J."/>
        </authorList>
    </citation>
    <scope>NUCLEOTIDE SEQUENCE [LARGE SCALE GENOMIC DNA]</scope>
    <source>
        <strain evidence="1">Lor288</strain>
    </source>
</reference>
<protein>
    <submittedName>
        <fullName evidence="1">Uncharacterized protein</fullName>
    </submittedName>
</protein>
<sequence>MNFLPRALVDSQRTRSLDLRMETYVCYGTVVEEESAVGDRVLGQRTCPRSVNSQSMIVDWFCMDFVDSTQHLSSASSGHLPSGPNIYTVVFFPLAFFLAQVHHRRQLCMVFELWTKDFLSFISTFRRAKHRLANEPLLQLCFSEADRPSDLNFVLSRRCARPFIEILELQKSIDESTKIRRLGKM</sequence>
<organism evidence="1 2">
    <name type="scientific">Platanthera guangdongensis</name>
    <dbReference type="NCBI Taxonomy" id="2320717"/>
    <lineage>
        <taxon>Eukaryota</taxon>
        <taxon>Viridiplantae</taxon>
        <taxon>Streptophyta</taxon>
        <taxon>Embryophyta</taxon>
        <taxon>Tracheophyta</taxon>
        <taxon>Spermatophyta</taxon>
        <taxon>Magnoliopsida</taxon>
        <taxon>Liliopsida</taxon>
        <taxon>Asparagales</taxon>
        <taxon>Orchidaceae</taxon>
        <taxon>Orchidoideae</taxon>
        <taxon>Orchideae</taxon>
        <taxon>Orchidinae</taxon>
        <taxon>Platanthera</taxon>
    </lineage>
</organism>
<proteinExistence type="predicted"/>
<comment type="caution">
    <text evidence="1">The sequence shown here is derived from an EMBL/GenBank/DDBJ whole genome shotgun (WGS) entry which is preliminary data.</text>
</comment>
<dbReference type="EMBL" id="JBBWWR010000016">
    <property type="protein sequence ID" value="KAK8948331.1"/>
    <property type="molecule type" value="Genomic_DNA"/>
</dbReference>
<evidence type="ECO:0000313" key="1">
    <source>
        <dbReference type="EMBL" id="KAK8948331.1"/>
    </source>
</evidence>
<keyword evidence="2" id="KW-1185">Reference proteome</keyword>
<name>A0ABR2LS97_9ASPA</name>
<dbReference type="Proteomes" id="UP001412067">
    <property type="component" value="Unassembled WGS sequence"/>
</dbReference>